<dbReference type="CDD" id="cd00367">
    <property type="entry name" value="PTS-HPr_like"/>
    <property type="match status" value="1"/>
</dbReference>
<evidence type="ECO:0000256" key="4">
    <source>
        <dbReference type="ARBA" id="ARBA00022490"/>
    </source>
</evidence>
<comment type="function">
    <text evidence="1">General (non sugar-specific) component of the phosphoenolpyruvate-dependent sugar phosphotransferase system (sugar PTS). This major carbohydrate active-transport system catalyzes the phosphorylation of incoming sugar substrates concomitantly with their translocation across the cell membrane. The phosphoryl group from phosphoenolpyruvate (PEP) is transferred to the phosphoryl carrier protein HPr by enzyme I. Phospho-HPr then transfers it to the PTS EIIA domain.</text>
</comment>
<comment type="subcellular location">
    <subcellularLocation>
        <location evidence="2">Cytoplasm</location>
    </subcellularLocation>
</comment>
<evidence type="ECO:0000256" key="1">
    <source>
        <dbReference type="ARBA" id="ARBA00003681"/>
    </source>
</evidence>
<keyword evidence="4" id="KW-0963">Cytoplasm</keyword>
<evidence type="ECO:0000256" key="3">
    <source>
        <dbReference type="ARBA" id="ARBA00020422"/>
    </source>
</evidence>
<dbReference type="GO" id="GO:0005737">
    <property type="term" value="C:cytoplasm"/>
    <property type="evidence" value="ECO:0007669"/>
    <property type="project" value="UniProtKB-SubCell"/>
</dbReference>
<dbReference type="AlphaFoldDB" id="A0A1W1XQU4"/>
<reference evidence="7 8" key="1">
    <citation type="submission" date="2017-04" db="EMBL/GenBank/DDBJ databases">
        <authorList>
            <person name="Afonso C.L."/>
            <person name="Miller P.J."/>
            <person name="Scott M.A."/>
            <person name="Spackman E."/>
            <person name="Goraichik I."/>
            <person name="Dimitrov K.M."/>
            <person name="Suarez D.L."/>
            <person name="Swayne D.E."/>
        </authorList>
    </citation>
    <scope>NUCLEOTIDE SEQUENCE [LARGE SCALE GENOMIC DNA]</scope>
    <source>
        <strain evidence="7 8">DSM 12555</strain>
    </source>
</reference>
<evidence type="ECO:0000313" key="8">
    <source>
        <dbReference type="Proteomes" id="UP000192468"/>
    </source>
</evidence>
<evidence type="ECO:0000259" key="6">
    <source>
        <dbReference type="PROSITE" id="PS51350"/>
    </source>
</evidence>
<dbReference type="Pfam" id="PF00381">
    <property type="entry name" value="PTS-HPr"/>
    <property type="match status" value="1"/>
</dbReference>
<evidence type="ECO:0000313" key="7">
    <source>
        <dbReference type="EMBL" id="SMC26244.1"/>
    </source>
</evidence>
<dbReference type="InterPro" id="IPR050399">
    <property type="entry name" value="HPr"/>
</dbReference>
<dbReference type="GO" id="GO:0009401">
    <property type="term" value="P:phosphoenolpyruvate-dependent sugar phosphotransferase system"/>
    <property type="evidence" value="ECO:0007669"/>
    <property type="project" value="UniProtKB-KW"/>
</dbReference>
<keyword evidence="5" id="KW-0598">Phosphotransferase system</keyword>
<dbReference type="InterPro" id="IPR000032">
    <property type="entry name" value="HPr-like"/>
</dbReference>
<dbReference type="OrthoDB" id="9809047at2"/>
<proteinExistence type="predicted"/>
<dbReference type="SUPFAM" id="SSF55594">
    <property type="entry name" value="HPr-like"/>
    <property type="match status" value="1"/>
</dbReference>
<gene>
    <name evidence="7" type="ORF">SAMN02745134_02747</name>
</gene>
<dbReference type="PRINTS" id="PR00107">
    <property type="entry name" value="PHOSPHOCPHPR"/>
</dbReference>
<sequence length="85" mass="9124">MVTREVNVRSTAGLHARPATLLVKTASTFKSSVEIEYKGKKVDGKKLIGILSLGAGNGDKVKLTVTGDDEEKAINELIKVIENVE</sequence>
<dbReference type="NCBIfam" id="TIGR01003">
    <property type="entry name" value="PTS_HPr_family"/>
    <property type="match status" value="1"/>
</dbReference>
<evidence type="ECO:0000256" key="5">
    <source>
        <dbReference type="ARBA" id="ARBA00022683"/>
    </source>
</evidence>
<dbReference type="InterPro" id="IPR035895">
    <property type="entry name" value="HPr-like_sf"/>
</dbReference>
<keyword evidence="8" id="KW-1185">Reference proteome</keyword>
<dbReference type="PROSITE" id="PS51350">
    <property type="entry name" value="PTS_HPR_DOM"/>
    <property type="match status" value="1"/>
</dbReference>
<dbReference type="EMBL" id="FWXH01000012">
    <property type="protein sequence ID" value="SMC26244.1"/>
    <property type="molecule type" value="Genomic_DNA"/>
</dbReference>
<name>A0A1W1XQU4_9CLOT</name>
<dbReference type="PANTHER" id="PTHR33705">
    <property type="entry name" value="PHOSPHOCARRIER PROTEIN HPR"/>
    <property type="match status" value="1"/>
</dbReference>
<protein>
    <recommendedName>
        <fullName evidence="3">Phosphocarrier protein HPr</fullName>
    </recommendedName>
</protein>
<evidence type="ECO:0000256" key="2">
    <source>
        <dbReference type="ARBA" id="ARBA00004496"/>
    </source>
</evidence>
<feature type="domain" description="HPr" evidence="6">
    <location>
        <begin position="1"/>
        <end position="85"/>
    </location>
</feature>
<dbReference type="InterPro" id="IPR001020">
    <property type="entry name" value="PTS_HPr_His_P_site"/>
</dbReference>
<dbReference type="Gene3D" id="3.30.1340.10">
    <property type="entry name" value="HPr-like"/>
    <property type="match status" value="1"/>
</dbReference>
<dbReference type="PROSITE" id="PS00369">
    <property type="entry name" value="PTS_HPR_HIS"/>
    <property type="match status" value="1"/>
</dbReference>
<dbReference type="Proteomes" id="UP000192468">
    <property type="component" value="Unassembled WGS sequence"/>
</dbReference>
<dbReference type="PANTHER" id="PTHR33705:SF2">
    <property type="entry name" value="PHOSPHOCARRIER PROTEIN NPR"/>
    <property type="match status" value="1"/>
</dbReference>
<dbReference type="RefSeq" id="WP_084116561.1">
    <property type="nucleotide sequence ID" value="NZ_FWXH01000012.1"/>
</dbReference>
<organism evidence="7 8">
    <name type="scientific">Clostridium acidisoli DSM 12555</name>
    <dbReference type="NCBI Taxonomy" id="1121291"/>
    <lineage>
        <taxon>Bacteria</taxon>
        <taxon>Bacillati</taxon>
        <taxon>Bacillota</taxon>
        <taxon>Clostridia</taxon>
        <taxon>Eubacteriales</taxon>
        <taxon>Clostridiaceae</taxon>
        <taxon>Clostridium</taxon>
    </lineage>
</organism>
<accession>A0A1W1XQU4</accession>
<dbReference type="STRING" id="1121291.SAMN02745134_02747"/>